<feature type="compositionally biased region" description="Polar residues" evidence="1">
    <location>
        <begin position="211"/>
        <end position="223"/>
    </location>
</feature>
<gene>
    <name evidence="3" type="ORF">BJ085DRAFT_33106</name>
</gene>
<dbReference type="OrthoDB" id="5960226at2759"/>
<protein>
    <recommendedName>
        <fullName evidence="2">MRN complex-interacting protein N-terminal domain-containing protein</fullName>
    </recommendedName>
</protein>
<dbReference type="Proteomes" id="UP000268162">
    <property type="component" value="Unassembled WGS sequence"/>
</dbReference>
<organism evidence="3 4">
    <name type="scientific">Dimargaris cristalligena</name>
    <dbReference type="NCBI Taxonomy" id="215637"/>
    <lineage>
        <taxon>Eukaryota</taxon>
        <taxon>Fungi</taxon>
        <taxon>Fungi incertae sedis</taxon>
        <taxon>Zoopagomycota</taxon>
        <taxon>Kickxellomycotina</taxon>
        <taxon>Dimargaritomycetes</taxon>
        <taxon>Dimargaritales</taxon>
        <taxon>Dimargaritaceae</taxon>
        <taxon>Dimargaris</taxon>
    </lineage>
</organism>
<reference evidence="4" key="1">
    <citation type="journal article" date="2018" name="Nat. Microbiol.">
        <title>Leveraging single-cell genomics to expand the fungal tree of life.</title>
        <authorList>
            <person name="Ahrendt S.R."/>
            <person name="Quandt C.A."/>
            <person name="Ciobanu D."/>
            <person name="Clum A."/>
            <person name="Salamov A."/>
            <person name="Andreopoulos B."/>
            <person name="Cheng J.F."/>
            <person name="Woyke T."/>
            <person name="Pelin A."/>
            <person name="Henrissat B."/>
            <person name="Reynolds N.K."/>
            <person name="Benny G.L."/>
            <person name="Smith M.E."/>
            <person name="James T.Y."/>
            <person name="Grigoriev I.V."/>
        </authorList>
    </citation>
    <scope>NUCLEOTIDE SEQUENCE [LARGE SCALE GENOMIC DNA]</scope>
    <source>
        <strain evidence="4">RSA 468</strain>
    </source>
</reference>
<evidence type="ECO:0000256" key="1">
    <source>
        <dbReference type="SAM" id="MobiDB-lite"/>
    </source>
</evidence>
<accession>A0A4P9ZMI7</accession>
<sequence length="260" mass="27790">MPLYRVLRCFDAPCGAFQVHQAKKANRWQCKICNQRQSLKRVYAESEDSAECRRVVQTLNMRRGDHPTSSPHPPPSGLVAAATVISGDNSKPNTTPPTGADSGGKRIHGGDARVALPLASSTIPPAAPLTQSADSKWATFVNIADDLSGSDEDDCTSVSTLLNQPSNSRSGRPKPQAGKRKSEIADSEIHSGVAHESGTEVAATVIPGDPRNSSYDFALSNNHRPVEWDPNRAGDEGVRHAPACNANLPLEPDCISSKHE</sequence>
<dbReference type="AlphaFoldDB" id="A0A4P9ZMI7"/>
<dbReference type="Pfam" id="PF15749">
    <property type="entry name" value="MRNIP"/>
    <property type="match status" value="1"/>
</dbReference>
<dbReference type="EMBL" id="ML003257">
    <property type="protein sequence ID" value="RKP34308.1"/>
    <property type="molecule type" value="Genomic_DNA"/>
</dbReference>
<dbReference type="GO" id="GO:0005634">
    <property type="term" value="C:nucleus"/>
    <property type="evidence" value="ECO:0007669"/>
    <property type="project" value="TreeGrafter"/>
</dbReference>
<dbReference type="InterPro" id="IPR049472">
    <property type="entry name" value="MRNIP_N"/>
</dbReference>
<feature type="compositionally biased region" description="Polar residues" evidence="1">
    <location>
        <begin position="86"/>
        <end position="97"/>
    </location>
</feature>
<dbReference type="Gene3D" id="3.90.820.10">
    <property type="entry name" value="Structural Genomics, Unknown Function 30-nov-00 1gh9 Mol_id"/>
    <property type="match status" value="1"/>
</dbReference>
<feature type="compositionally biased region" description="Basic and acidic residues" evidence="1">
    <location>
        <begin position="224"/>
        <end position="239"/>
    </location>
</feature>
<dbReference type="InterPro" id="IPR032739">
    <property type="entry name" value="MRNIP"/>
</dbReference>
<dbReference type="GO" id="GO:0003682">
    <property type="term" value="F:chromatin binding"/>
    <property type="evidence" value="ECO:0007669"/>
    <property type="project" value="TreeGrafter"/>
</dbReference>
<dbReference type="PANTHER" id="PTHR15863:SF2">
    <property type="entry name" value="MRN COMPLEX-INTERACTING PROTEIN"/>
    <property type="match status" value="1"/>
</dbReference>
<evidence type="ECO:0000313" key="3">
    <source>
        <dbReference type="EMBL" id="RKP34308.1"/>
    </source>
</evidence>
<evidence type="ECO:0000259" key="2">
    <source>
        <dbReference type="Pfam" id="PF15749"/>
    </source>
</evidence>
<feature type="domain" description="MRN complex-interacting protein N-terminal" evidence="2">
    <location>
        <begin position="6"/>
        <end position="70"/>
    </location>
</feature>
<feature type="region of interest" description="Disordered" evidence="1">
    <location>
        <begin position="86"/>
        <end position="109"/>
    </location>
</feature>
<dbReference type="PANTHER" id="PTHR15863">
    <property type="entry name" value="MRN COMPLEX-INTERACTING PROTEIN"/>
    <property type="match status" value="1"/>
</dbReference>
<dbReference type="STRING" id="215637.A0A4P9ZMI7"/>
<feature type="region of interest" description="Disordered" evidence="1">
    <location>
        <begin position="148"/>
        <end position="260"/>
    </location>
</feature>
<feature type="compositionally biased region" description="Polar residues" evidence="1">
    <location>
        <begin position="156"/>
        <end position="170"/>
    </location>
</feature>
<name>A0A4P9ZMI7_9FUNG</name>
<dbReference type="GO" id="GO:0007095">
    <property type="term" value="P:mitotic G2 DNA damage checkpoint signaling"/>
    <property type="evidence" value="ECO:0007669"/>
    <property type="project" value="TreeGrafter"/>
</dbReference>
<evidence type="ECO:0000313" key="4">
    <source>
        <dbReference type="Proteomes" id="UP000268162"/>
    </source>
</evidence>
<proteinExistence type="predicted"/>
<keyword evidence="4" id="KW-1185">Reference proteome</keyword>
<feature type="compositionally biased region" description="Basic and acidic residues" evidence="1">
    <location>
        <begin position="180"/>
        <end position="189"/>
    </location>
</feature>